<evidence type="ECO:0000256" key="8">
    <source>
        <dbReference type="ARBA" id="ARBA00022989"/>
    </source>
</evidence>
<feature type="region of interest" description="Disordered" evidence="11">
    <location>
        <begin position="124"/>
        <end position="144"/>
    </location>
</feature>
<proteinExistence type="inferred from homology"/>
<dbReference type="WBParaSite" id="TREG1_136380.1">
    <property type="protein sequence ID" value="TREG1_136380.1"/>
    <property type="gene ID" value="TREG1_136380"/>
</dbReference>
<dbReference type="InterPro" id="IPR004728">
    <property type="entry name" value="Sec62"/>
</dbReference>
<evidence type="ECO:0000256" key="10">
    <source>
        <dbReference type="ARBA" id="ARBA00023136"/>
    </source>
</evidence>
<keyword evidence="8 12" id="KW-1133">Transmembrane helix</keyword>
<keyword evidence="4" id="KW-0813">Transport</keyword>
<sequence length="404" mass="45057">MGIELILQTNLHFLRRFKKNMSEKKRKQRLAGDKIDDDPLKPSPDEISIANYLHKKLPSKEARLSGMIVRVFVAMEAIELLMESPWAKLNNDTKPYLFTSQTAAVNFMTNMFQKQMFQRAVRIKKKSSKHREETKSSKSKTVKKLVDGKPVTTAAAAAATASKATTESSPDGNAVVVEESCDSQPSKPSLFSSITSSINEITSSKSSSGSGGKKPMRLEVVDEQIFTLDDPQSFYIWIYEPPPVCSIELRQGAYYLTITVSGFLGVLFFIGFIRFCFYLLVWLFTLGQYNFWLFPNYFEDCGFFDSFRPLYSLKHVSETSTPVVNKKSKSKGKSSSNSNSNTNTSSATTPSNACNSSSSAKSIQSSCCTEETLLKSSEVLEEEQEEVDEAEEGEAEKLKAKKDA</sequence>
<evidence type="ECO:0000256" key="4">
    <source>
        <dbReference type="ARBA" id="ARBA00022448"/>
    </source>
</evidence>
<dbReference type="GO" id="GO:0031204">
    <property type="term" value="P:post-translational protein targeting to membrane, translocation"/>
    <property type="evidence" value="ECO:0007669"/>
    <property type="project" value="TreeGrafter"/>
</dbReference>
<keyword evidence="10 12" id="KW-0472">Membrane</keyword>
<evidence type="ECO:0000256" key="12">
    <source>
        <dbReference type="SAM" id="Phobius"/>
    </source>
</evidence>
<evidence type="ECO:0000256" key="9">
    <source>
        <dbReference type="ARBA" id="ARBA00023010"/>
    </source>
</evidence>
<evidence type="ECO:0000256" key="1">
    <source>
        <dbReference type="ARBA" id="ARBA00004477"/>
    </source>
</evidence>
<protein>
    <recommendedName>
        <fullName evidence="3">Translocation protein SEC62</fullName>
    </recommendedName>
</protein>
<evidence type="ECO:0000256" key="6">
    <source>
        <dbReference type="ARBA" id="ARBA00022824"/>
    </source>
</evidence>
<evidence type="ECO:0000313" key="14">
    <source>
        <dbReference type="WBParaSite" id="TREG1_136380.1"/>
    </source>
</evidence>
<evidence type="ECO:0000313" key="13">
    <source>
        <dbReference type="Proteomes" id="UP000050795"/>
    </source>
</evidence>
<dbReference type="Proteomes" id="UP000050795">
    <property type="component" value="Unassembled WGS sequence"/>
</dbReference>
<keyword evidence="5 12" id="KW-0812">Transmembrane</keyword>
<keyword evidence="6" id="KW-0256">Endoplasmic reticulum</keyword>
<evidence type="ECO:0000256" key="11">
    <source>
        <dbReference type="SAM" id="MobiDB-lite"/>
    </source>
</evidence>
<accession>A0AA85J8P9</accession>
<feature type="compositionally biased region" description="Basic and acidic residues" evidence="11">
    <location>
        <begin position="395"/>
        <end position="404"/>
    </location>
</feature>
<dbReference type="AlphaFoldDB" id="A0AA85J8P9"/>
<feature type="region of interest" description="Disordered" evidence="11">
    <location>
        <begin position="324"/>
        <end position="366"/>
    </location>
</feature>
<reference evidence="13" key="1">
    <citation type="submission" date="2022-06" db="EMBL/GenBank/DDBJ databases">
        <authorList>
            <person name="Berger JAMES D."/>
            <person name="Berger JAMES D."/>
        </authorList>
    </citation>
    <scope>NUCLEOTIDE SEQUENCE [LARGE SCALE GENOMIC DNA]</scope>
</reference>
<evidence type="ECO:0000256" key="5">
    <source>
        <dbReference type="ARBA" id="ARBA00022692"/>
    </source>
</evidence>
<comment type="similarity">
    <text evidence="2">Belongs to the SEC62 family.</text>
</comment>
<keyword evidence="9" id="KW-0811">Translocation</keyword>
<evidence type="ECO:0000256" key="7">
    <source>
        <dbReference type="ARBA" id="ARBA00022927"/>
    </source>
</evidence>
<dbReference type="Pfam" id="PF03839">
    <property type="entry name" value="Sec62"/>
    <property type="match status" value="1"/>
</dbReference>
<keyword evidence="13" id="KW-1185">Reference proteome</keyword>
<comment type="subcellular location">
    <subcellularLocation>
        <location evidence="1">Endoplasmic reticulum membrane</location>
        <topology evidence="1">Multi-pass membrane protein</topology>
    </subcellularLocation>
</comment>
<keyword evidence="7" id="KW-0653">Protein transport</keyword>
<dbReference type="GO" id="GO:0005789">
    <property type="term" value="C:endoplasmic reticulum membrane"/>
    <property type="evidence" value="ECO:0007669"/>
    <property type="project" value="UniProtKB-SubCell"/>
</dbReference>
<dbReference type="PANTHER" id="PTHR12443:SF9">
    <property type="entry name" value="TRANSLOCATION PROTEIN SEC62"/>
    <property type="match status" value="1"/>
</dbReference>
<feature type="region of interest" description="Disordered" evidence="11">
    <location>
        <begin position="378"/>
        <end position="404"/>
    </location>
</feature>
<dbReference type="PANTHER" id="PTHR12443">
    <property type="entry name" value="TRANSLOCATION PROTEIN SEC62"/>
    <property type="match status" value="1"/>
</dbReference>
<evidence type="ECO:0000256" key="2">
    <source>
        <dbReference type="ARBA" id="ARBA00010604"/>
    </source>
</evidence>
<feature type="compositionally biased region" description="Low complexity" evidence="11">
    <location>
        <begin position="333"/>
        <end position="366"/>
    </location>
</feature>
<feature type="compositionally biased region" description="Acidic residues" evidence="11">
    <location>
        <begin position="379"/>
        <end position="394"/>
    </location>
</feature>
<name>A0AA85J8P9_TRIRE</name>
<reference evidence="14" key="2">
    <citation type="submission" date="2023-11" db="UniProtKB">
        <authorList>
            <consortium name="WormBaseParasite"/>
        </authorList>
    </citation>
    <scope>IDENTIFICATION</scope>
</reference>
<organism evidence="13 14">
    <name type="scientific">Trichobilharzia regenti</name>
    <name type="common">Nasal bird schistosome</name>
    <dbReference type="NCBI Taxonomy" id="157069"/>
    <lineage>
        <taxon>Eukaryota</taxon>
        <taxon>Metazoa</taxon>
        <taxon>Spiralia</taxon>
        <taxon>Lophotrochozoa</taxon>
        <taxon>Platyhelminthes</taxon>
        <taxon>Trematoda</taxon>
        <taxon>Digenea</taxon>
        <taxon>Strigeidida</taxon>
        <taxon>Schistosomatoidea</taxon>
        <taxon>Schistosomatidae</taxon>
        <taxon>Trichobilharzia</taxon>
    </lineage>
</organism>
<feature type="transmembrane region" description="Helical" evidence="12">
    <location>
        <begin position="253"/>
        <end position="284"/>
    </location>
</feature>
<evidence type="ECO:0000256" key="3">
    <source>
        <dbReference type="ARBA" id="ARBA00021257"/>
    </source>
</evidence>